<proteinExistence type="predicted"/>
<name>A0A2H3CGW7_9AGAR</name>
<evidence type="ECO:0000313" key="2">
    <source>
        <dbReference type="Proteomes" id="UP000218334"/>
    </source>
</evidence>
<protein>
    <submittedName>
        <fullName evidence="1">Uncharacterized protein</fullName>
    </submittedName>
</protein>
<gene>
    <name evidence="1" type="ORF">ARMSODRAFT_501</name>
</gene>
<dbReference type="EMBL" id="KZ293415">
    <property type="protein sequence ID" value="PBK77638.1"/>
    <property type="molecule type" value="Genomic_DNA"/>
</dbReference>
<dbReference type="AlphaFoldDB" id="A0A2H3CGW7"/>
<accession>A0A2H3CGW7</accession>
<sequence>MSLTLLPPRARCIQVTDGNVTCQCPWFDAPSWPSLDQLSCVDCGHGIHAHVDYESKVVFHNPTTHCAAYAQKAHKSQACTCTVQLIDHEPIVNPSRPIALSHSPAFIASDLNSATPSNANITGPSGDTGILALTSTPIPSINANPSSGPNSMLFAPTPVPFYSNSVLNFSQSNAYASVYHQQSDDASLVLDLAGGSAIDHAPEGYYDYQGHTFGMNGAPSTGPYAEAPYA</sequence>
<dbReference type="Proteomes" id="UP000218334">
    <property type="component" value="Unassembled WGS sequence"/>
</dbReference>
<keyword evidence="2" id="KW-1185">Reference proteome</keyword>
<organism evidence="1 2">
    <name type="scientific">Armillaria solidipes</name>
    <dbReference type="NCBI Taxonomy" id="1076256"/>
    <lineage>
        <taxon>Eukaryota</taxon>
        <taxon>Fungi</taxon>
        <taxon>Dikarya</taxon>
        <taxon>Basidiomycota</taxon>
        <taxon>Agaricomycotina</taxon>
        <taxon>Agaricomycetes</taxon>
        <taxon>Agaricomycetidae</taxon>
        <taxon>Agaricales</taxon>
        <taxon>Marasmiineae</taxon>
        <taxon>Physalacriaceae</taxon>
        <taxon>Armillaria</taxon>
    </lineage>
</organism>
<reference evidence="2" key="1">
    <citation type="journal article" date="2017" name="Nat. Ecol. Evol.">
        <title>Genome expansion and lineage-specific genetic innovations in the forest pathogenic fungi Armillaria.</title>
        <authorList>
            <person name="Sipos G."/>
            <person name="Prasanna A.N."/>
            <person name="Walter M.C."/>
            <person name="O'Connor E."/>
            <person name="Balint B."/>
            <person name="Krizsan K."/>
            <person name="Kiss B."/>
            <person name="Hess J."/>
            <person name="Varga T."/>
            <person name="Slot J."/>
            <person name="Riley R."/>
            <person name="Boka B."/>
            <person name="Rigling D."/>
            <person name="Barry K."/>
            <person name="Lee J."/>
            <person name="Mihaltcheva S."/>
            <person name="LaButti K."/>
            <person name="Lipzen A."/>
            <person name="Waldron R."/>
            <person name="Moloney N.M."/>
            <person name="Sperisen C."/>
            <person name="Kredics L."/>
            <person name="Vagvoelgyi C."/>
            <person name="Patrignani A."/>
            <person name="Fitzpatrick D."/>
            <person name="Nagy I."/>
            <person name="Doyle S."/>
            <person name="Anderson J.B."/>
            <person name="Grigoriev I.V."/>
            <person name="Gueldener U."/>
            <person name="Muensterkoetter M."/>
            <person name="Nagy L.G."/>
        </authorList>
    </citation>
    <scope>NUCLEOTIDE SEQUENCE [LARGE SCALE GENOMIC DNA]</scope>
    <source>
        <strain evidence="2">28-4</strain>
    </source>
</reference>
<evidence type="ECO:0000313" key="1">
    <source>
        <dbReference type="EMBL" id="PBK77638.1"/>
    </source>
</evidence>